<dbReference type="InterPro" id="IPR032675">
    <property type="entry name" value="LRR_dom_sf"/>
</dbReference>
<dbReference type="AlphaFoldDB" id="A0A9N8E026"/>
<evidence type="ECO:0000313" key="2">
    <source>
        <dbReference type="Proteomes" id="UP001153069"/>
    </source>
</evidence>
<reference evidence="1" key="1">
    <citation type="submission" date="2020-06" db="EMBL/GenBank/DDBJ databases">
        <authorList>
            <consortium name="Plant Systems Biology data submission"/>
        </authorList>
    </citation>
    <scope>NUCLEOTIDE SEQUENCE</scope>
    <source>
        <strain evidence="1">D6</strain>
    </source>
</reference>
<proteinExistence type="predicted"/>
<organism evidence="1 2">
    <name type="scientific">Seminavis robusta</name>
    <dbReference type="NCBI Taxonomy" id="568900"/>
    <lineage>
        <taxon>Eukaryota</taxon>
        <taxon>Sar</taxon>
        <taxon>Stramenopiles</taxon>
        <taxon>Ochrophyta</taxon>
        <taxon>Bacillariophyta</taxon>
        <taxon>Bacillariophyceae</taxon>
        <taxon>Bacillariophycidae</taxon>
        <taxon>Naviculales</taxon>
        <taxon>Naviculaceae</taxon>
        <taxon>Seminavis</taxon>
    </lineage>
</organism>
<accession>A0A9N8E026</accession>
<dbReference type="Proteomes" id="UP001153069">
    <property type="component" value="Unassembled WGS sequence"/>
</dbReference>
<keyword evidence="2" id="KW-1185">Reference proteome</keyword>
<name>A0A9N8E026_9STRA</name>
<protein>
    <submittedName>
        <fullName evidence="1">Uncharacterized protein</fullName>
    </submittedName>
</protein>
<sequence length="207" mass="23525">MWIRFTNFDMKYFESLVNLQDLSLDISDNKLCSDNGEHSVGGLASLSELSKLESLSMLFYGCFDCCSELPFLDELGSLPKIRQLELDIGASRFSKLSSLDNLAITLLRLRGLERLKVWAQNCSELADSSFLSFCKVLEECENKSCQLDLEFMLRDNREAATYRSVFPRSTSIYPSTNARRGERREHEVPRDYRGTIADLIVHGPTIG</sequence>
<dbReference type="EMBL" id="CAICTM010000512">
    <property type="protein sequence ID" value="CAB9511987.1"/>
    <property type="molecule type" value="Genomic_DNA"/>
</dbReference>
<comment type="caution">
    <text evidence="1">The sequence shown here is derived from an EMBL/GenBank/DDBJ whole genome shotgun (WGS) entry which is preliminary data.</text>
</comment>
<dbReference type="SUPFAM" id="SSF52047">
    <property type="entry name" value="RNI-like"/>
    <property type="match status" value="1"/>
</dbReference>
<evidence type="ECO:0000313" key="1">
    <source>
        <dbReference type="EMBL" id="CAB9511987.1"/>
    </source>
</evidence>
<gene>
    <name evidence="1" type="ORF">SEMRO_513_G157760.1</name>
</gene>
<dbReference type="Gene3D" id="3.80.10.10">
    <property type="entry name" value="Ribonuclease Inhibitor"/>
    <property type="match status" value="1"/>
</dbReference>